<feature type="transmembrane region" description="Helical" evidence="6">
    <location>
        <begin position="251"/>
        <end position="272"/>
    </location>
</feature>
<evidence type="ECO:0000256" key="6">
    <source>
        <dbReference type="SAM" id="Phobius"/>
    </source>
</evidence>
<dbReference type="CDD" id="cd17353">
    <property type="entry name" value="MFS_OFA_like"/>
    <property type="match status" value="1"/>
</dbReference>
<dbReference type="InterPro" id="IPR036259">
    <property type="entry name" value="MFS_trans_sf"/>
</dbReference>
<keyword evidence="5 6" id="KW-0472">Membrane</keyword>
<evidence type="ECO:0000256" key="5">
    <source>
        <dbReference type="ARBA" id="ARBA00023136"/>
    </source>
</evidence>
<feature type="transmembrane region" description="Helical" evidence="6">
    <location>
        <begin position="48"/>
        <end position="65"/>
    </location>
</feature>
<dbReference type="InterPro" id="IPR020846">
    <property type="entry name" value="MFS_dom"/>
</dbReference>
<sequence>MNNSKTINRWFVVFGAVLLQMCIGAIYTWSLFNQPLMDKFGWENSEVVLTYSIAVFVFAFSTIFSGRLQDKIGPKKVATIGAILYGGGIMLASTATSLMQLYIYYGVIAGAGVGFAYVCPLSTCVKWFPEKKGFITGIAVGAFGLGSLVFKSAIQYFVSNSGVSATFLYLGAIYAVLGLIGAQFLILPPAGYGVSANNAKATKENDMKVGEMLRTKSFYFVWVMFLFGCMSGLLVIGLAKDIGIKLAGLDATTAANAVAMIALFNAGGRLIWGTLSDKLGRIKVVTMMFIITAVSMVAMSVLTLNFVTFFAALAGIAFCFGGFLAVFPTITGEYFGIKNLGANYGVVYQAYGVAALVGPMIVAKVGGLKPTFLIAAAFAIIGVALTFIVKAPVANLSSVKQTKLHPLKR</sequence>
<gene>
    <name evidence="8" type="ORF">JOC73_001491</name>
</gene>
<accession>A0ABS2NPU5</accession>
<name>A0ABS2NPU5_9FIRM</name>
<keyword evidence="3 6" id="KW-0812">Transmembrane</keyword>
<evidence type="ECO:0000256" key="1">
    <source>
        <dbReference type="ARBA" id="ARBA00004651"/>
    </source>
</evidence>
<evidence type="ECO:0000256" key="4">
    <source>
        <dbReference type="ARBA" id="ARBA00022989"/>
    </source>
</evidence>
<comment type="subcellular location">
    <subcellularLocation>
        <location evidence="1">Cell membrane</location>
        <topology evidence="1">Multi-pass membrane protein</topology>
    </subcellularLocation>
</comment>
<dbReference type="PROSITE" id="PS50850">
    <property type="entry name" value="MFS"/>
    <property type="match status" value="1"/>
</dbReference>
<dbReference type="PANTHER" id="PTHR11360:SF317">
    <property type="entry name" value="MAJOR FACILITATOR SUPERFAMILY (MFS) PROFILE DOMAIN-CONTAINING PROTEIN-RELATED"/>
    <property type="match status" value="1"/>
</dbReference>
<dbReference type="InterPro" id="IPR050327">
    <property type="entry name" value="Proton-linked_MCT"/>
</dbReference>
<reference evidence="8 9" key="1">
    <citation type="submission" date="2021-01" db="EMBL/GenBank/DDBJ databases">
        <title>Genomic Encyclopedia of Type Strains, Phase IV (KMG-IV): sequencing the most valuable type-strain genomes for metagenomic binning, comparative biology and taxonomic classification.</title>
        <authorList>
            <person name="Goeker M."/>
        </authorList>
    </citation>
    <scope>NUCLEOTIDE SEQUENCE [LARGE SCALE GENOMIC DNA]</scope>
    <source>
        <strain evidence="8 9">DSM 25890</strain>
    </source>
</reference>
<feature type="transmembrane region" description="Helical" evidence="6">
    <location>
        <begin position="372"/>
        <end position="393"/>
    </location>
</feature>
<organism evidence="8 9">
    <name type="scientific">Alkaliphilus hydrothermalis</name>
    <dbReference type="NCBI Taxonomy" id="1482730"/>
    <lineage>
        <taxon>Bacteria</taxon>
        <taxon>Bacillati</taxon>
        <taxon>Bacillota</taxon>
        <taxon>Clostridia</taxon>
        <taxon>Peptostreptococcales</taxon>
        <taxon>Natronincolaceae</taxon>
        <taxon>Alkaliphilus</taxon>
    </lineage>
</organism>
<keyword evidence="2" id="KW-0813">Transport</keyword>
<feature type="transmembrane region" description="Helical" evidence="6">
    <location>
        <begin position="133"/>
        <end position="154"/>
    </location>
</feature>
<feature type="transmembrane region" description="Helical" evidence="6">
    <location>
        <begin position="284"/>
        <end position="303"/>
    </location>
</feature>
<comment type="caution">
    <text evidence="8">The sequence shown here is derived from an EMBL/GenBank/DDBJ whole genome shotgun (WGS) entry which is preliminary data.</text>
</comment>
<proteinExistence type="predicted"/>
<feature type="transmembrane region" description="Helical" evidence="6">
    <location>
        <begin position="166"/>
        <end position="187"/>
    </location>
</feature>
<dbReference type="EMBL" id="JAFBEE010000008">
    <property type="protein sequence ID" value="MBM7614929.1"/>
    <property type="molecule type" value="Genomic_DNA"/>
</dbReference>
<evidence type="ECO:0000256" key="3">
    <source>
        <dbReference type="ARBA" id="ARBA00022692"/>
    </source>
</evidence>
<protein>
    <submittedName>
        <fullName evidence="8">OFA family oxalate/formate antiporter-like MFS transporter</fullName>
    </submittedName>
</protein>
<dbReference type="RefSeq" id="WP_204401617.1">
    <property type="nucleotide sequence ID" value="NZ_JAFBEE010000008.1"/>
</dbReference>
<feature type="transmembrane region" description="Helical" evidence="6">
    <location>
        <begin position="102"/>
        <end position="121"/>
    </location>
</feature>
<feature type="domain" description="Major facilitator superfamily (MFS) profile" evidence="7">
    <location>
        <begin position="8"/>
        <end position="394"/>
    </location>
</feature>
<keyword evidence="9" id="KW-1185">Reference proteome</keyword>
<evidence type="ECO:0000313" key="8">
    <source>
        <dbReference type="EMBL" id="MBM7614929.1"/>
    </source>
</evidence>
<dbReference type="PANTHER" id="PTHR11360">
    <property type="entry name" value="MONOCARBOXYLATE TRANSPORTER"/>
    <property type="match status" value="1"/>
</dbReference>
<feature type="transmembrane region" description="Helical" evidence="6">
    <location>
        <begin position="77"/>
        <end position="96"/>
    </location>
</feature>
<dbReference type="Pfam" id="PF07690">
    <property type="entry name" value="MFS_1"/>
    <property type="match status" value="2"/>
</dbReference>
<feature type="transmembrane region" description="Helical" evidence="6">
    <location>
        <begin position="217"/>
        <end position="239"/>
    </location>
</feature>
<evidence type="ECO:0000259" key="7">
    <source>
        <dbReference type="PROSITE" id="PS50850"/>
    </source>
</evidence>
<feature type="transmembrane region" description="Helical" evidence="6">
    <location>
        <begin position="309"/>
        <end position="330"/>
    </location>
</feature>
<dbReference type="Gene3D" id="1.20.1250.20">
    <property type="entry name" value="MFS general substrate transporter like domains"/>
    <property type="match status" value="2"/>
</dbReference>
<dbReference type="SUPFAM" id="SSF103473">
    <property type="entry name" value="MFS general substrate transporter"/>
    <property type="match status" value="1"/>
</dbReference>
<evidence type="ECO:0000256" key="2">
    <source>
        <dbReference type="ARBA" id="ARBA00022448"/>
    </source>
</evidence>
<evidence type="ECO:0000313" key="9">
    <source>
        <dbReference type="Proteomes" id="UP001314796"/>
    </source>
</evidence>
<feature type="transmembrane region" description="Helical" evidence="6">
    <location>
        <begin position="342"/>
        <end position="366"/>
    </location>
</feature>
<keyword evidence="4 6" id="KW-1133">Transmembrane helix</keyword>
<dbReference type="InterPro" id="IPR011701">
    <property type="entry name" value="MFS"/>
</dbReference>
<dbReference type="Proteomes" id="UP001314796">
    <property type="component" value="Unassembled WGS sequence"/>
</dbReference>